<dbReference type="InterPro" id="IPR036415">
    <property type="entry name" value="Lamin_tail_dom_sf"/>
</dbReference>
<dbReference type="Gene3D" id="2.60.40.1260">
    <property type="entry name" value="Lamin Tail domain"/>
    <property type="match status" value="1"/>
</dbReference>
<proteinExistence type="predicted"/>
<feature type="chain" id="PRO_5041312947" description="LTD domain-containing protein" evidence="7">
    <location>
        <begin position="25"/>
        <end position="297"/>
    </location>
</feature>
<name>A0AA37KAH0_9BACT</name>
<dbReference type="Pfam" id="PF04277">
    <property type="entry name" value="OAD_gamma"/>
    <property type="match status" value="1"/>
</dbReference>
<keyword evidence="2" id="KW-1003">Cell membrane</keyword>
<gene>
    <name evidence="9" type="ORF">CE91St3_38290</name>
</gene>
<keyword evidence="5 6" id="KW-0472">Membrane</keyword>
<evidence type="ECO:0000256" key="5">
    <source>
        <dbReference type="ARBA" id="ARBA00023136"/>
    </source>
</evidence>
<protein>
    <recommendedName>
        <fullName evidence="8">LTD domain-containing protein</fullName>
    </recommendedName>
</protein>
<feature type="signal peptide" evidence="7">
    <location>
        <begin position="1"/>
        <end position="24"/>
    </location>
</feature>
<keyword evidence="3 6" id="KW-0812">Transmembrane</keyword>
<evidence type="ECO:0000313" key="9">
    <source>
        <dbReference type="EMBL" id="GKH73966.1"/>
    </source>
</evidence>
<sequence>MNMINKKIGVLLLFALLVSFGAKAQRATSMRINEVLVINEDNFVDDYGKRHAWIELFNNSAGSVNIAGCYLTNDKSNPKKYPIPKGDVLTVIPPRQHTLFWADGEPDRGTFHVNFTLDPSKENYIALYDADGKTLIDEIVIPASQKADVSYGRTLDGQGEWTALTKVTPSTNNVTLDSNEKIENFKENDSWGIGMTLTAMAVVFSGLFLLFIIFKQIGKLSIAASKRNAQKAAGAAVIADNAGQESGEIFAAIGAALYEMSDDNHDIEHTVLTIRKVQRSYSPWSSKIYGLREVPKK</sequence>
<dbReference type="PROSITE" id="PS51841">
    <property type="entry name" value="LTD"/>
    <property type="match status" value="1"/>
</dbReference>
<keyword evidence="4 6" id="KW-1133">Transmembrane helix</keyword>
<dbReference type="InterPro" id="IPR005899">
    <property type="entry name" value="Na_pump_deCOase"/>
</dbReference>
<feature type="domain" description="LTD" evidence="8">
    <location>
        <begin position="20"/>
        <end position="144"/>
    </location>
</feature>
<dbReference type="SUPFAM" id="SSF74853">
    <property type="entry name" value="Lamin A/C globular tail domain"/>
    <property type="match status" value="1"/>
</dbReference>
<dbReference type="InterPro" id="IPR001322">
    <property type="entry name" value="Lamin_tail_dom"/>
</dbReference>
<dbReference type="GO" id="GO:0015081">
    <property type="term" value="F:sodium ion transmembrane transporter activity"/>
    <property type="evidence" value="ECO:0007669"/>
    <property type="project" value="InterPro"/>
</dbReference>
<evidence type="ECO:0000256" key="2">
    <source>
        <dbReference type="ARBA" id="ARBA00022475"/>
    </source>
</evidence>
<dbReference type="Proteomes" id="UP001055114">
    <property type="component" value="Unassembled WGS sequence"/>
</dbReference>
<comment type="caution">
    <text evidence="9">The sequence shown here is derived from an EMBL/GenBank/DDBJ whole genome shotgun (WGS) entry which is preliminary data.</text>
</comment>
<evidence type="ECO:0000256" key="7">
    <source>
        <dbReference type="SAM" id="SignalP"/>
    </source>
</evidence>
<keyword evidence="7" id="KW-0732">Signal</keyword>
<evidence type="ECO:0000259" key="8">
    <source>
        <dbReference type="PROSITE" id="PS51841"/>
    </source>
</evidence>
<evidence type="ECO:0000256" key="3">
    <source>
        <dbReference type="ARBA" id="ARBA00022692"/>
    </source>
</evidence>
<dbReference type="GO" id="GO:0036376">
    <property type="term" value="P:sodium ion export across plasma membrane"/>
    <property type="evidence" value="ECO:0007669"/>
    <property type="project" value="InterPro"/>
</dbReference>
<accession>A0AA37KAH0</accession>
<dbReference type="AlphaFoldDB" id="A0AA37KAH0"/>
<evidence type="ECO:0000256" key="4">
    <source>
        <dbReference type="ARBA" id="ARBA00022989"/>
    </source>
</evidence>
<dbReference type="GO" id="GO:0005886">
    <property type="term" value="C:plasma membrane"/>
    <property type="evidence" value="ECO:0007669"/>
    <property type="project" value="UniProtKB-SubCell"/>
</dbReference>
<comment type="subcellular location">
    <subcellularLocation>
        <location evidence="1">Cell membrane</location>
    </subcellularLocation>
</comment>
<reference evidence="9" key="1">
    <citation type="submission" date="2022-01" db="EMBL/GenBank/DDBJ databases">
        <title>Novel bile acid biosynthetic pathways are enriched in the microbiome of centenarians.</title>
        <authorList>
            <person name="Sato Y."/>
            <person name="Atarashi K."/>
            <person name="Plichta R.D."/>
            <person name="Arai Y."/>
            <person name="Sasajima S."/>
            <person name="Kearney M.S."/>
            <person name="Suda W."/>
            <person name="Takeshita K."/>
            <person name="Sasaki T."/>
            <person name="Okamoto S."/>
            <person name="Skelly N.A."/>
            <person name="Okamura Y."/>
            <person name="Vlamakis H."/>
            <person name="Li Y."/>
            <person name="Tanoue T."/>
            <person name="Takei H."/>
            <person name="Nittono H."/>
            <person name="Narushima S."/>
            <person name="Irie J."/>
            <person name="Itoh H."/>
            <person name="Moriya K."/>
            <person name="Sugiura Y."/>
            <person name="Suematsu M."/>
            <person name="Moritoki N."/>
            <person name="Shibata S."/>
            <person name="Littman R.D."/>
            <person name="Fischbach A.M."/>
            <person name="Uwamino Y."/>
            <person name="Inoue T."/>
            <person name="Honda A."/>
            <person name="Hattori M."/>
            <person name="Murai T."/>
            <person name="Xavier J.R."/>
            <person name="Hirose N."/>
            <person name="Honda K."/>
        </authorList>
    </citation>
    <scope>NUCLEOTIDE SEQUENCE</scope>
    <source>
        <strain evidence="9">CE91-St3</strain>
    </source>
</reference>
<evidence type="ECO:0000256" key="6">
    <source>
        <dbReference type="SAM" id="Phobius"/>
    </source>
</evidence>
<evidence type="ECO:0000256" key="1">
    <source>
        <dbReference type="ARBA" id="ARBA00004236"/>
    </source>
</evidence>
<dbReference type="Pfam" id="PF00932">
    <property type="entry name" value="LTD"/>
    <property type="match status" value="1"/>
</dbReference>
<dbReference type="EMBL" id="BQNZ01000004">
    <property type="protein sequence ID" value="GKH73966.1"/>
    <property type="molecule type" value="Genomic_DNA"/>
</dbReference>
<evidence type="ECO:0000313" key="10">
    <source>
        <dbReference type="Proteomes" id="UP001055114"/>
    </source>
</evidence>
<organism evidence="9 10">
    <name type="scientific">Parabacteroides merdae</name>
    <dbReference type="NCBI Taxonomy" id="46503"/>
    <lineage>
        <taxon>Bacteria</taxon>
        <taxon>Pseudomonadati</taxon>
        <taxon>Bacteroidota</taxon>
        <taxon>Bacteroidia</taxon>
        <taxon>Bacteroidales</taxon>
        <taxon>Tannerellaceae</taxon>
        <taxon>Parabacteroides</taxon>
    </lineage>
</organism>
<feature type="transmembrane region" description="Helical" evidence="6">
    <location>
        <begin position="191"/>
        <end position="214"/>
    </location>
</feature>